<evidence type="ECO:0000313" key="2">
    <source>
        <dbReference type="Proteomes" id="UP000002648"/>
    </source>
</evidence>
<organism evidence="1 2">
    <name type="scientific">Bartonella taylorii 8TBB</name>
    <dbReference type="NCBI Taxonomy" id="1094560"/>
    <lineage>
        <taxon>Bacteria</taxon>
        <taxon>Pseudomonadati</taxon>
        <taxon>Pseudomonadota</taxon>
        <taxon>Alphaproteobacteria</taxon>
        <taxon>Hyphomicrobiales</taxon>
        <taxon>Bartonellaceae</taxon>
        <taxon>Bartonella</taxon>
    </lineage>
</organism>
<keyword evidence="2" id="KW-1185">Reference proteome</keyword>
<sequence>MYEIVAFNLDFPNNFGYNFNGVNMGGEISHNYNQVIFGCHLSLVTGVCAFAKSVIGPWVLSGIVRDL</sequence>
<proteinExistence type="predicted"/>
<accession>A0A9P2RZA2</accession>
<evidence type="ECO:0000313" key="1">
    <source>
        <dbReference type="EMBL" id="EJF93495.1"/>
    </source>
</evidence>
<reference evidence="1 2" key="1">
    <citation type="submission" date="2012-03" db="EMBL/GenBank/DDBJ databases">
        <title>The Genome Sequence of Bartonella taylorii 8TBB.</title>
        <authorList>
            <consortium name="The Broad Institute Genome Sequencing Platform"/>
            <consortium name="The Broad Institute Genome Sequencing Center for Infectious Disease"/>
            <person name="Feldgarden M."/>
            <person name="Kirby J."/>
            <person name="Kosoy M."/>
            <person name="Birtles R."/>
            <person name="Probert W.S."/>
            <person name="Chiaraviglio L."/>
            <person name="Young S.K."/>
            <person name="Zeng Q."/>
            <person name="Gargeya S."/>
            <person name="Fitzgerald M."/>
            <person name="Haas B."/>
            <person name="Abouelleil A."/>
            <person name="Alvarado L."/>
            <person name="Arachchi H.M."/>
            <person name="Berlin A."/>
            <person name="Chapman S.B."/>
            <person name="Gearin G."/>
            <person name="Goldberg J."/>
            <person name="Griggs A."/>
            <person name="Gujja S."/>
            <person name="Hansen M."/>
            <person name="Heiman D."/>
            <person name="Howarth C."/>
            <person name="Larimer J."/>
            <person name="Lui A."/>
            <person name="MacDonald P.J.P."/>
            <person name="McCowen C."/>
            <person name="Montmayeur A."/>
            <person name="Murphy C."/>
            <person name="Neiman D."/>
            <person name="Pearson M."/>
            <person name="Priest M."/>
            <person name="Roberts A."/>
            <person name="Saif S."/>
            <person name="Shea T."/>
            <person name="Sisk P."/>
            <person name="Stolte C."/>
            <person name="Sykes S."/>
            <person name="Wortman J."/>
            <person name="Nusbaum C."/>
            <person name="Birren B."/>
        </authorList>
    </citation>
    <scope>NUCLEOTIDE SEQUENCE [LARGE SCALE GENOMIC DNA]</scope>
    <source>
        <strain evidence="1 2">8TBB</strain>
    </source>
</reference>
<dbReference type="Proteomes" id="UP000002648">
    <property type="component" value="Unassembled WGS sequence"/>
</dbReference>
<protein>
    <submittedName>
        <fullName evidence="1">Uncharacterized protein</fullName>
    </submittedName>
</protein>
<comment type="caution">
    <text evidence="1">The sequence shown here is derived from an EMBL/GenBank/DDBJ whole genome shotgun (WGS) entry which is preliminary data.</text>
</comment>
<dbReference type="EMBL" id="AIMD01000039">
    <property type="protein sequence ID" value="EJF93495.1"/>
    <property type="molecule type" value="Genomic_DNA"/>
</dbReference>
<gene>
    <name evidence="1" type="ORF">ME9_01293</name>
</gene>
<name>A0A9P2RZA2_BARTA</name>
<dbReference type="AlphaFoldDB" id="A0A9P2RZA2"/>